<keyword evidence="3" id="KW-1185">Reference proteome</keyword>
<gene>
    <name evidence="2" type="ORF">D9619_011332</name>
</gene>
<feature type="signal peptide" evidence="1">
    <location>
        <begin position="1"/>
        <end position="19"/>
    </location>
</feature>
<evidence type="ECO:0000313" key="2">
    <source>
        <dbReference type="EMBL" id="KAF5324351.1"/>
    </source>
</evidence>
<accession>A0A8H5BJJ8</accession>
<proteinExistence type="predicted"/>
<feature type="chain" id="PRO_5034979534" evidence="1">
    <location>
        <begin position="20"/>
        <end position="124"/>
    </location>
</feature>
<name>A0A8H5BJJ8_9AGAR</name>
<sequence length="124" mass="13376">MQLSFIASILVCAAMLVSAAPVPERLPVQEIDIVTLPSSSWMATLSKELVLESEVIDFGGIIKPTISPLLGSPRSSTQTLQTYSPQAFTVPAPPPFYPIAASQNTPLSDLCFISSWTRLDARQL</sequence>
<protein>
    <submittedName>
        <fullName evidence="2">Uncharacterized protein</fullName>
    </submittedName>
</protein>
<dbReference type="EMBL" id="JAACJJ010000016">
    <property type="protein sequence ID" value="KAF5324351.1"/>
    <property type="molecule type" value="Genomic_DNA"/>
</dbReference>
<dbReference type="Proteomes" id="UP000567179">
    <property type="component" value="Unassembled WGS sequence"/>
</dbReference>
<dbReference type="AlphaFoldDB" id="A0A8H5BJJ8"/>
<evidence type="ECO:0000256" key="1">
    <source>
        <dbReference type="SAM" id="SignalP"/>
    </source>
</evidence>
<organism evidence="2 3">
    <name type="scientific">Psilocybe cf. subviscida</name>
    <dbReference type="NCBI Taxonomy" id="2480587"/>
    <lineage>
        <taxon>Eukaryota</taxon>
        <taxon>Fungi</taxon>
        <taxon>Dikarya</taxon>
        <taxon>Basidiomycota</taxon>
        <taxon>Agaricomycotina</taxon>
        <taxon>Agaricomycetes</taxon>
        <taxon>Agaricomycetidae</taxon>
        <taxon>Agaricales</taxon>
        <taxon>Agaricineae</taxon>
        <taxon>Strophariaceae</taxon>
        <taxon>Psilocybe</taxon>
    </lineage>
</organism>
<reference evidence="2 3" key="1">
    <citation type="journal article" date="2020" name="ISME J.">
        <title>Uncovering the hidden diversity of litter-decomposition mechanisms in mushroom-forming fungi.</title>
        <authorList>
            <person name="Floudas D."/>
            <person name="Bentzer J."/>
            <person name="Ahren D."/>
            <person name="Johansson T."/>
            <person name="Persson P."/>
            <person name="Tunlid A."/>
        </authorList>
    </citation>
    <scope>NUCLEOTIDE SEQUENCE [LARGE SCALE GENOMIC DNA]</scope>
    <source>
        <strain evidence="2 3">CBS 101986</strain>
    </source>
</reference>
<comment type="caution">
    <text evidence="2">The sequence shown here is derived from an EMBL/GenBank/DDBJ whole genome shotgun (WGS) entry which is preliminary data.</text>
</comment>
<evidence type="ECO:0000313" key="3">
    <source>
        <dbReference type="Proteomes" id="UP000567179"/>
    </source>
</evidence>
<keyword evidence="1" id="KW-0732">Signal</keyword>